<dbReference type="EMBL" id="CP028137">
    <property type="protein sequence ID" value="AZZ52451.1"/>
    <property type="molecule type" value="Genomic_DNA"/>
</dbReference>
<sequence>MQPETPTDDLPDLPGVSYVMPVLNEVTHVRAAVDSLLAQDYTGPFDVVLALAPSIDGTERLVAELSAADERIRVVANPVGSTPAGLNAAIRASRHPVVVRVDAHSVLPPDYARIAVEALQRSGAANVGGVMAAEGLTPFQRAVARAYGSRIGLGGTPHHVGGEEGPADTVYLGVFRRSALERAGLFDERFKRGQDWELNRRLREAGGLVWFTPRLTVTYRPRPSMRALLRQFLSTGMWRGELTRLFPASRSLRYFAPPVLVALLALGLLAGIAGALQALLGAAPWLLLGLVVPVGYLALVAAATIAVARVDGPRTMLWFLVVIPAIHVAWGTGFVLGFAGLTSNIAAHRHHPAADPAADSARDA</sequence>
<keyword evidence="2" id="KW-0808">Transferase</keyword>
<dbReference type="SUPFAM" id="SSF53448">
    <property type="entry name" value="Nucleotide-diphospho-sugar transferases"/>
    <property type="match status" value="1"/>
</dbReference>
<protein>
    <submittedName>
        <fullName evidence="2">Glycosyl transferase family 2</fullName>
    </submittedName>
</protein>
<dbReference type="PANTHER" id="PTHR43685:SF2">
    <property type="entry name" value="GLYCOSYLTRANSFERASE 2-LIKE DOMAIN-CONTAINING PROTEIN"/>
    <property type="match status" value="1"/>
</dbReference>
<dbReference type="AlphaFoldDB" id="A0A3T0T1F2"/>
<dbReference type="Proteomes" id="UP000285317">
    <property type="component" value="Chromosome"/>
</dbReference>
<organism evidence="2 3">
    <name type="scientific">Rathayibacter festucae DSM 15932</name>
    <dbReference type="NCBI Taxonomy" id="1328866"/>
    <lineage>
        <taxon>Bacteria</taxon>
        <taxon>Bacillati</taxon>
        <taxon>Actinomycetota</taxon>
        <taxon>Actinomycetes</taxon>
        <taxon>Micrococcales</taxon>
        <taxon>Microbacteriaceae</taxon>
        <taxon>Rathayibacter</taxon>
    </lineage>
</organism>
<accession>A0A3T0T1F2</accession>
<gene>
    <name evidence="2" type="ORF">C1I64_10610</name>
</gene>
<dbReference type="Gene3D" id="3.90.550.10">
    <property type="entry name" value="Spore Coat Polysaccharide Biosynthesis Protein SpsA, Chain A"/>
    <property type="match status" value="1"/>
</dbReference>
<dbReference type="InterPro" id="IPR029044">
    <property type="entry name" value="Nucleotide-diphossugar_trans"/>
</dbReference>
<keyword evidence="1" id="KW-1133">Transmembrane helix</keyword>
<feature type="transmembrane region" description="Helical" evidence="1">
    <location>
        <begin position="317"/>
        <end position="341"/>
    </location>
</feature>
<name>A0A3T0T1F2_9MICO</name>
<evidence type="ECO:0000313" key="3">
    <source>
        <dbReference type="Proteomes" id="UP000285317"/>
    </source>
</evidence>
<dbReference type="GO" id="GO:0016740">
    <property type="term" value="F:transferase activity"/>
    <property type="evidence" value="ECO:0007669"/>
    <property type="project" value="UniProtKB-KW"/>
</dbReference>
<feature type="transmembrane region" description="Helical" evidence="1">
    <location>
        <begin position="254"/>
        <end position="279"/>
    </location>
</feature>
<evidence type="ECO:0000256" key="1">
    <source>
        <dbReference type="SAM" id="Phobius"/>
    </source>
</evidence>
<evidence type="ECO:0000313" key="2">
    <source>
        <dbReference type="EMBL" id="AZZ52451.1"/>
    </source>
</evidence>
<dbReference type="KEGG" id="rfs:C1I64_10610"/>
<dbReference type="PANTHER" id="PTHR43685">
    <property type="entry name" value="GLYCOSYLTRANSFERASE"/>
    <property type="match status" value="1"/>
</dbReference>
<proteinExistence type="predicted"/>
<dbReference type="RefSeq" id="WP_127887175.1">
    <property type="nucleotide sequence ID" value="NZ_CP028137.1"/>
</dbReference>
<dbReference type="Pfam" id="PF13641">
    <property type="entry name" value="Glyco_tranf_2_3"/>
    <property type="match status" value="1"/>
</dbReference>
<dbReference type="InterPro" id="IPR050834">
    <property type="entry name" value="Glycosyltransf_2"/>
</dbReference>
<reference evidence="2 3" key="1">
    <citation type="submission" date="2018-03" db="EMBL/GenBank/DDBJ databases">
        <title>Bacteriophage NCPPB3778 and a type I-E CRISPR drive the evolution of the US Biological Select Agent, Rathayibacter toxicus.</title>
        <authorList>
            <person name="Davis E.W.II."/>
            <person name="Tabima J.F."/>
            <person name="Weisberg A.J."/>
            <person name="Dantas Lopes L."/>
            <person name="Wiseman M.S."/>
            <person name="Wiseman M.S."/>
            <person name="Pupko T."/>
            <person name="Belcher M.S."/>
            <person name="Sechler A.J."/>
            <person name="Tancos M.A."/>
            <person name="Schroeder B.K."/>
            <person name="Murray T.D."/>
            <person name="Luster D.G."/>
            <person name="Schneider W.L."/>
            <person name="Rogers E."/>
            <person name="Andreote F.D."/>
            <person name="Grunwald N.J."/>
            <person name="Putnam M.L."/>
            <person name="Chang J.H."/>
        </authorList>
    </citation>
    <scope>NUCLEOTIDE SEQUENCE [LARGE SCALE GENOMIC DNA]</scope>
    <source>
        <strain evidence="2 3">DSM 15932</strain>
    </source>
</reference>
<feature type="transmembrane region" description="Helical" evidence="1">
    <location>
        <begin position="285"/>
        <end position="310"/>
    </location>
</feature>
<keyword evidence="1" id="KW-0812">Transmembrane</keyword>
<dbReference type="CDD" id="cd02525">
    <property type="entry name" value="Succinoglycan_BP_ExoA"/>
    <property type="match status" value="1"/>
</dbReference>
<keyword evidence="1" id="KW-0472">Membrane</keyword>